<sequence>MGRTCGRQETSSIRSRYLGDGNPEEQRSVSIEEYAVRARRISSPNTLHSRFFDGLLGPPPSYASRLASFHVPASNWSRVEGITRTGSRQLAMPMRIWGAVSFAFED</sequence>
<dbReference type="EMBL" id="JAVFWL010000004">
    <property type="protein sequence ID" value="KAK6747101.1"/>
    <property type="molecule type" value="Genomic_DNA"/>
</dbReference>
<comment type="caution">
    <text evidence="2">The sequence shown here is derived from an EMBL/GenBank/DDBJ whole genome shotgun (WGS) entry which is preliminary data.</text>
</comment>
<evidence type="ECO:0000313" key="3">
    <source>
        <dbReference type="Proteomes" id="UP001303046"/>
    </source>
</evidence>
<gene>
    <name evidence="2" type="primary">Necator_chrIV.g13665</name>
    <name evidence="2" type="ORF">RB195_000373</name>
</gene>
<dbReference type="Proteomes" id="UP001303046">
    <property type="component" value="Unassembled WGS sequence"/>
</dbReference>
<evidence type="ECO:0000313" key="2">
    <source>
        <dbReference type="EMBL" id="KAK6747101.1"/>
    </source>
</evidence>
<organism evidence="2 3">
    <name type="scientific">Necator americanus</name>
    <name type="common">Human hookworm</name>
    <dbReference type="NCBI Taxonomy" id="51031"/>
    <lineage>
        <taxon>Eukaryota</taxon>
        <taxon>Metazoa</taxon>
        <taxon>Ecdysozoa</taxon>
        <taxon>Nematoda</taxon>
        <taxon>Chromadorea</taxon>
        <taxon>Rhabditida</taxon>
        <taxon>Rhabditina</taxon>
        <taxon>Rhabditomorpha</taxon>
        <taxon>Strongyloidea</taxon>
        <taxon>Ancylostomatidae</taxon>
        <taxon>Bunostominae</taxon>
        <taxon>Necator</taxon>
    </lineage>
</organism>
<feature type="region of interest" description="Disordered" evidence="1">
    <location>
        <begin position="1"/>
        <end position="26"/>
    </location>
</feature>
<protein>
    <submittedName>
        <fullName evidence="2">Uncharacterized protein</fullName>
    </submittedName>
</protein>
<evidence type="ECO:0000256" key="1">
    <source>
        <dbReference type="SAM" id="MobiDB-lite"/>
    </source>
</evidence>
<reference evidence="2 3" key="1">
    <citation type="submission" date="2023-08" db="EMBL/GenBank/DDBJ databases">
        <title>A Necator americanus chromosomal reference genome.</title>
        <authorList>
            <person name="Ilik V."/>
            <person name="Petrzelkova K.J."/>
            <person name="Pardy F."/>
            <person name="Fuh T."/>
            <person name="Niatou-Singa F.S."/>
            <person name="Gouil Q."/>
            <person name="Baker L."/>
            <person name="Ritchie M.E."/>
            <person name="Jex A.R."/>
            <person name="Gazzola D."/>
            <person name="Li H."/>
            <person name="Toshio Fujiwara R."/>
            <person name="Zhan B."/>
            <person name="Aroian R.V."/>
            <person name="Pafco B."/>
            <person name="Schwarz E.M."/>
        </authorList>
    </citation>
    <scope>NUCLEOTIDE SEQUENCE [LARGE SCALE GENOMIC DNA]</scope>
    <source>
        <strain evidence="2 3">Aroian</strain>
        <tissue evidence="2">Whole animal</tissue>
    </source>
</reference>
<keyword evidence="3" id="KW-1185">Reference proteome</keyword>
<name>A0ABR1DCE6_NECAM</name>
<accession>A0ABR1DCE6</accession>
<proteinExistence type="predicted"/>